<evidence type="ECO:0000313" key="3">
    <source>
        <dbReference type="Proteomes" id="UP000246702"/>
    </source>
</evidence>
<evidence type="ECO:0000256" key="1">
    <source>
        <dbReference type="SAM" id="Phobius"/>
    </source>
</evidence>
<accession>A0A317WZP4</accession>
<protein>
    <submittedName>
        <fullName evidence="2">Uncharacterized protein</fullName>
    </submittedName>
</protein>
<keyword evidence="1" id="KW-0472">Membrane</keyword>
<name>A0A317WZP4_9EURO</name>
<proteinExistence type="predicted"/>
<dbReference type="EMBL" id="MSFK01000008">
    <property type="protein sequence ID" value="PWY91856.1"/>
    <property type="molecule type" value="Genomic_DNA"/>
</dbReference>
<keyword evidence="1" id="KW-1133">Transmembrane helix</keyword>
<reference evidence="2 3" key="1">
    <citation type="submission" date="2016-12" db="EMBL/GenBank/DDBJ databases">
        <title>The genomes of Aspergillus section Nigri reveals drivers in fungal speciation.</title>
        <authorList>
            <consortium name="DOE Joint Genome Institute"/>
            <person name="Vesth T.C."/>
            <person name="Nybo J."/>
            <person name="Theobald S."/>
            <person name="Brandl J."/>
            <person name="Frisvad J.C."/>
            <person name="Nielsen K.F."/>
            <person name="Lyhne E.K."/>
            <person name="Kogle M.E."/>
            <person name="Kuo A."/>
            <person name="Riley R."/>
            <person name="Clum A."/>
            <person name="Nolan M."/>
            <person name="Lipzen A."/>
            <person name="Salamov A."/>
            <person name="Henrissat B."/>
            <person name="Wiebenga A."/>
            <person name="De Vries R.P."/>
            <person name="Grigoriev I.V."/>
            <person name="Mortensen U.H."/>
            <person name="Andersen M.R."/>
            <person name="Baker S.E."/>
        </authorList>
    </citation>
    <scope>NUCLEOTIDE SEQUENCE [LARGE SCALE GENOMIC DNA]</scope>
    <source>
        <strain evidence="2 3">CBS 115572</strain>
    </source>
</reference>
<dbReference type="RefSeq" id="XP_025469584.1">
    <property type="nucleotide sequence ID" value="XM_025613764.1"/>
</dbReference>
<feature type="transmembrane region" description="Helical" evidence="1">
    <location>
        <begin position="61"/>
        <end position="80"/>
    </location>
</feature>
<dbReference type="AlphaFoldDB" id="A0A317WZP4"/>
<dbReference type="OrthoDB" id="4384568at2759"/>
<evidence type="ECO:0000313" key="2">
    <source>
        <dbReference type="EMBL" id="PWY91856.1"/>
    </source>
</evidence>
<sequence>MDGRCRDTPSTPSFPQPTGTFFTNRSSCSSSAGFLDFCNTTASYAKAKYKAALILNWETCYLLYIKIIFCIFILYIYKLVQRAHIYSLIFLIIFKDSQKKPILSNFRFPFIKPIQIIRLLLNNY</sequence>
<dbReference type="GeneID" id="37115907"/>
<keyword evidence="3" id="KW-1185">Reference proteome</keyword>
<gene>
    <name evidence="2" type="ORF">BO94DRAFT_555033</name>
</gene>
<dbReference type="Proteomes" id="UP000246702">
    <property type="component" value="Unassembled WGS sequence"/>
</dbReference>
<organism evidence="2 3">
    <name type="scientific">Aspergillus sclerotioniger CBS 115572</name>
    <dbReference type="NCBI Taxonomy" id="1450535"/>
    <lineage>
        <taxon>Eukaryota</taxon>
        <taxon>Fungi</taxon>
        <taxon>Dikarya</taxon>
        <taxon>Ascomycota</taxon>
        <taxon>Pezizomycotina</taxon>
        <taxon>Eurotiomycetes</taxon>
        <taxon>Eurotiomycetidae</taxon>
        <taxon>Eurotiales</taxon>
        <taxon>Aspergillaceae</taxon>
        <taxon>Aspergillus</taxon>
        <taxon>Aspergillus subgen. Circumdati</taxon>
    </lineage>
</organism>
<comment type="caution">
    <text evidence="2">The sequence shown here is derived from an EMBL/GenBank/DDBJ whole genome shotgun (WGS) entry which is preliminary data.</text>
</comment>
<keyword evidence="1" id="KW-0812">Transmembrane</keyword>